<dbReference type="CDD" id="cd00118">
    <property type="entry name" value="LysM"/>
    <property type="match status" value="1"/>
</dbReference>
<sequence>MTQSNEKKPDFSGVVSGVESTARMIPNPEQVHVVEAGESLSKIAKHYYQDANQWKKIYEANRDVIKNPDLIHPGQKLKIPAA</sequence>
<dbReference type="SMART" id="SM00257">
    <property type="entry name" value="LysM"/>
    <property type="match status" value="1"/>
</dbReference>
<proteinExistence type="predicted"/>
<comment type="caution">
    <text evidence="2">The sequence shown here is derived from an EMBL/GenBank/DDBJ whole genome shotgun (WGS) entry which is preliminary data.</text>
</comment>
<dbReference type="Gene3D" id="3.10.350.10">
    <property type="entry name" value="LysM domain"/>
    <property type="match status" value="1"/>
</dbReference>
<dbReference type="Proteomes" id="UP000580839">
    <property type="component" value="Unassembled WGS sequence"/>
</dbReference>
<dbReference type="Pfam" id="PF01476">
    <property type="entry name" value="LysM"/>
    <property type="match status" value="1"/>
</dbReference>
<dbReference type="InterPro" id="IPR036779">
    <property type="entry name" value="LysM_dom_sf"/>
</dbReference>
<dbReference type="InterPro" id="IPR052196">
    <property type="entry name" value="Bact_Kbp"/>
</dbReference>
<protein>
    <submittedName>
        <fullName evidence="2">LysM peptidoglycan-binding domain-containing protein</fullName>
    </submittedName>
</protein>
<dbReference type="AlphaFoldDB" id="A0A849SDS5"/>
<dbReference type="PROSITE" id="PS51782">
    <property type="entry name" value="LYSM"/>
    <property type="match status" value="1"/>
</dbReference>
<dbReference type="PANTHER" id="PTHR34700">
    <property type="entry name" value="POTASSIUM BINDING PROTEIN KBP"/>
    <property type="match status" value="1"/>
</dbReference>
<dbReference type="EMBL" id="JABFRW010000076">
    <property type="protein sequence ID" value="NOT33868.1"/>
    <property type="molecule type" value="Genomic_DNA"/>
</dbReference>
<name>A0A849SDS5_UNCEI</name>
<evidence type="ECO:0000259" key="1">
    <source>
        <dbReference type="PROSITE" id="PS51782"/>
    </source>
</evidence>
<organism evidence="2 3">
    <name type="scientific">Eiseniibacteriota bacterium</name>
    <dbReference type="NCBI Taxonomy" id="2212470"/>
    <lineage>
        <taxon>Bacteria</taxon>
        <taxon>Candidatus Eiseniibacteriota</taxon>
    </lineage>
</organism>
<dbReference type="SUPFAM" id="SSF54106">
    <property type="entry name" value="LysM domain"/>
    <property type="match status" value="1"/>
</dbReference>
<reference evidence="2 3" key="1">
    <citation type="submission" date="2020-04" db="EMBL/GenBank/DDBJ databases">
        <title>Metagenomic profiling of ammonia- and methane-oxidizing microorganisms in a Dutch drinking water treatment plant.</title>
        <authorList>
            <person name="Poghosyan L."/>
            <person name="Leucker S."/>
        </authorList>
    </citation>
    <scope>NUCLEOTIDE SEQUENCE [LARGE SCALE GENOMIC DNA]</scope>
    <source>
        <strain evidence="2">S-RSF-IL-03</strain>
    </source>
</reference>
<dbReference type="PANTHER" id="PTHR34700:SF4">
    <property type="entry name" value="PHAGE-LIKE ELEMENT PBSX PROTEIN XKDP"/>
    <property type="match status" value="1"/>
</dbReference>
<gene>
    <name evidence="2" type="ORF">HOP12_06830</name>
</gene>
<evidence type="ECO:0000313" key="2">
    <source>
        <dbReference type="EMBL" id="NOT33868.1"/>
    </source>
</evidence>
<dbReference type="InterPro" id="IPR018392">
    <property type="entry name" value="LysM"/>
</dbReference>
<accession>A0A849SDS5</accession>
<evidence type="ECO:0000313" key="3">
    <source>
        <dbReference type="Proteomes" id="UP000580839"/>
    </source>
</evidence>
<feature type="domain" description="LysM" evidence="1">
    <location>
        <begin position="30"/>
        <end position="79"/>
    </location>
</feature>